<dbReference type="EMBL" id="JAPDHF010000002">
    <property type="protein sequence ID" value="KAJ4022571.1"/>
    <property type="molecule type" value="Genomic_DNA"/>
</dbReference>
<dbReference type="AlphaFoldDB" id="A0A9W8PYK5"/>
<protein>
    <submittedName>
        <fullName evidence="1">Uncharacterized protein</fullName>
    </submittedName>
</protein>
<proteinExistence type="predicted"/>
<dbReference type="OrthoDB" id="5017277at2759"/>
<name>A0A9W8PYK5_9HYPO</name>
<dbReference type="Proteomes" id="UP001152130">
    <property type="component" value="Unassembled WGS sequence"/>
</dbReference>
<organism evidence="1 2">
    <name type="scientific">Fusarium irregulare</name>
    <dbReference type="NCBI Taxonomy" id="2494466"/>
    <lineage>
        <taxon>Eukaryota</taxon>
        <taxon>Fungi</taxon>
        <taxon>Dikarya</taxon>
        <taxon>Ascomycota</taxon>
        <taxon>Pezizomycotina</taxon>
        <taxon>Sordariomycetes</taxon>
        <taxon>Hypocreomycetidae</taxon>
        <taxon>Hypocreales</taxon>
        <taxon>Nectriaceae</taxon>
        <taxon>Fusarium</taxon>
        <taxon>Fusarium incarnatum-equiseti species complex</taxon>
    </lineage>
</organism>
<gene>
    <name evidence="1" type="ORF">NW766_001610</name>
</gene>
<keyword evidence="2" id="KW-1185">Reference proteome</keyword>
<accession>A0A9W8PYK5</accession>
<evidence type="ECO:0000313" key="2">
    <source>
        <dbReference type="Proteomes" id="UP001152130"/>
    </source>
</evidence>
<reference evidence="1" key="1">
    <citation type="submission" date="2022-10" db="EMBL/GenBank/DDBJ databases">
        <title>Fusarium specimens isolated from Avocado Roots.</title>
        <authorList>
            <person name="Stajich J."/>
            <person name="Roper C."/>
            <person name="Heimlech-Rivalta G."/>
        </authorList>
    </citation>
    <scope>NUCLEOTIDE SEQUENCE</scope>
    <source>
        <strain evidence="1">CF00143</strain>
    </source>
</reference>
<sequence>MSTASDLERVFVQDEEISFSLFTVQEQVMLHKGKTNVAIINKLGAMSFQQYEYHALFRYFEDFLETLPGWWTPDIHHQFHVVRDFVARKKNAFAKEEAKNEDSDYEFVEAVTAEDFLEVTASGHIFEKDDLIAL</sequence>
<evidence type="ECO:0000313" key="1">
    <source>
        <dbReference type="EMBL" id="KAJ4022571.1"/>
    </source>
</evidence>
<comment type="caution">
    <text evidence="1">The sequence shown here is derived from an EMBL/GenBank/DDBJ whole genome shotgun (WGS) entry which is preliminary data.</text>
</comment>